<dbReference type="Proteomes" id="UP001331561">
    <property type="component" value="Unassembled WGS sequence"/>
</dbReference>
<gene>
    <name evidence="2" type="ORF">VVD49_16765</name>
</gene>
<evidence type="ECO:0000313" key="2">
    <source>
        <dbReference type="EMBL" id="MEC5387384.1"/>
    </source>
</evidence>
<reference evidence="2 3" key="1">
    <citation type="submission" date="2024-01" db="EMBL/GenBank/DDBJ databases">
        <title>Uliginosibacterium soil sp. nov.</title>
        <authorList>
            <person name="Lv Y."/>
        </authorList>
    </citation>
    <scope>NUCLEOTIDE SEQUENCE [LARGE SCALE GENOMIC DNA]</scope>
    <source>
        <strain evidence="2 3">H3</strain>
    </source>
</reference>
<name>A0ABU6K665_9RHOO</name>
<feature type="compositionally biased region" description="Polar residues" evidence="1">
    <location>
        <begin position="71"/>
        <end position="80"/>
    </location>
</feature>
<organism evidence="2 3">
    <name type="scientific">Uliginosibacterium silvisoli</name>
    <dbReference type="NCBI Taxonomy" id="3114758"/>
    <lineage>
        <taxon>Bacteria</taxon>
        <taxon>Pseudomonadati</taxon>
        <taxon>Pseudomonadota</taxon>
        <taxon>Betaproteobacteria</taxon>
        <taxon>Rhodocyclales</taxon>
        <taxon>Zoogloeaceae</taxon>
        <taxon>Uliginosibacterium</taxon>
    </lineage>
</organism>
<keyword evidence="3" id="KW-1185">Reference proteome</keyword>
<accession>A0ABU6K665</accession>
<protein>
    <submittedName>
        <fullName evidence="2">Uncharacterized protein</fullName>
    </submittedName>
</protein>
<dbReference type="EMBL" id="JAYXHS010000003">
    <property type="protein sequence ID" value="MEC5387384.1"/>
    <property type="molecule type" value="Genomic_DNA"/>
</dbReference>
<dbReference type="RefSeq" id="WP_327600353.1">
    <property type="nucleotide sequence ID" value="NZ_JAYXHS010000003.1"/>
</dbReference>
<evidence type="ECO:0000256" key="1">
    <source>
        <dbReference type="SAM" id="MobiDB-lite"/>
    </source>
</evidence>
<proteinExistence type="predicted"/>
<comment type="caution">
    <text evidence="2">The sequence shown here is derived from an EMBL/GenBank/DDBJ whole genome shotgun (WGS) entry which is preliminary data.</text>
</comment>
<evidence type="ECO:0000313" key="3">
    <source>
        <dbReference type="Proteomes" id="UP001331561"/>
    </source>
</evidence>
<sequence>MTSLFNPGMAGLAATHRTRHFLPYSQRSLSRHGTAKGRKSAIGLKNTRGIAADCVVGIKPGRNDQYDRQNLPRSGSQPKL</sequence>
<feature type="region of interest" description="Disordered" evidence="1">
    <location>
        <begin position="58"/>
        <end position="80"/>
    </location>
</feature>